<dbReference type="AlphaFoldDB" id="A0A6J0U498"/>
<gene>
    <name evidence="9" type="primary">DAP3</name>
</gene>
<dbReference type="GeneID" id="110081053"/>
<dbReference type="InterPro" id="IPR019368">
    <property type="entry name" value="Ribosomal_mS29"/>
</dbReference>
<comment type="subcellular location">
    <subcellularLocation>
        <location evidence="1">Mitochondrion</location>
    </subcellularLocation>
</comment>
<evidence type="ECO:0000256" key="3">
    <source>
        <dbReference type="ARBA" id="ARBA00022946"/>
    </source>
</evidence>
<proteinExistence type="inferred from homology"/>
<dbReference type="Pfam" id="PF10236">
    <property type="entry name" value="DAP3"/>
    <property type="match status" value="1"/>
</dbReference>
<comment type="similarity">
    <text evidence="2">Belongs to the mitochondrion-specific ribosomal protein mS29 family.</text>
</comment>
<reference evidence="9" key="1">
    <citation type="submission" date="2025-08" db="UniProtKB">
        <authorList>
            <consortium name="RefSeq"/>
        </authorList>
    </citation>
    <scope>IDENTIFICATION</scope>
</reference>
<dbReference type="Proteomes" id="UP001652642">
    <property type="component" value="Chromosome 15"/>
</dbReference>
<protein>
    <recommendedName>
        <fullName evidence="7">Small ribosomal subunit protein mS29</fullName>
    </recommendedName>
</protein>
<dbReference type="PANTHER" id="PTHR12810:SF0">
    <property type="entry name" value="SMALL RIBOSOMAL SUBUNIT PROTEIN MS29"/>
    <property type="match status" value="1"/>
</dbReference>
<dbReference type="GO" id="GO:0005763">
    <property type="term" value="C:mitochondrial small ribosomal subunit"/>
    <property type="evidence" value="ECO:0007669"/>
    <property type="project" value="TreeGrafter"/>
</dbReference>
<dbReference type="KEGG" id="pvt:110081053"/>
<dbReference type="GO" id="GO:0006915">
    <property type="term" value="P:apoptotic process"/>
    <property type="evidence" value="ECO:0007669"/>
    <property type="project" value="InterPro"/>
</dbReference>
<keyword evidence="3" id="KW-0809">Transit peptide</keyword>
<evidence type="ECO:0000256" key="4">
    <source>
        <dbReference type="ARBA" id="ARBA00022980"/>
    </source>
</evidence>
<evidence type="ECO:0000256" key="5">
    <source>
        <dbReference type="ARBA" id="ARBA00023128"/>
    </source>
</evidence>
<dbReference type="PANTHER" id="PTHR12810">
    <property type="entry name" value="MITOCHONDRIAL 28S RIBOSOMAL PROTEIN S29"/>
    <property type="match status" value="1"/>
</dbReference>
<organism evidence="8 9">
    <name type="scientific">Pogona vitticeps</name>
    <name type="common">central bearded dragon</name>
    <dbReference type="NCBI Taxonomy" id="103695"/>
    <lineage>
        <taxon>Eukaryota</taxon>
        <taxon>Metazoa</taxon>
        <taxon>Chordata</taxon>
        <taxon>Craniata</taxon>
        <taxon>Vertebrata</taxon>
        <taxon>Euteleostomi</taxon>
        <taxon>Lepidosauria</taxon>
        <taxon>Squamata</taxon>
        <taxon>Bifurcata</taxon>
        <taxon>Unidentata</taxon>
        <taxon>Episquamata</taxon>
        <taxon>Toxicofera</taxon>
        <taxon>Iguania</taxon>
        <taxon>Acrodonta</taxon>
        <taxon>Agamidae</taxon>
        <taxon>Amphibolurinae</taxon>
        <taxon>Pogona</taxon>
    </lineage>
</organism>
<dbReference type="GO" id="GO:0003735">
    <property type="term" value="F:structural constituent of ribosome"/>
    <property type="evidence" value="ECO:0007669"/>
    <property type="project" value="TreeGrafter"/>
</dbReference>
<accession>A0A6J0U498</accession>
<name>A0A6J0U498_9SAUR</name>
<keyword evidence="6" id="KW-0687">Ribonucleoprotein</keyword>
<evidence type="ECO:0000256" key="2">
    <source>
        <dbReference type="ARBA" id="ARBA00009863"/>
    </source>
</evidence>
<evidence type="ECO:0000256" key="7">
    <source>
        <dbReference type="ARBA" id="ARBA00035140"/>
    </source>
</evidence>
<dbReference type="OrthoDB" id="274828at2759"/>
<sequence length="399" mass="45787">MLRNLTRLICRRHKWGLDRCLHATTSSIWQSNTVANEGAQLPPEKPRSICRTAENDPANHTEDVVGQYYTIPLEEVAAVFPHGLPTRFKLQVTTLKEASFMVRKPALELINYLKHTNFAHPAIRYVIYGEQLTGKTMTLCHAVHYCARQNWLILHIPDVFLWMKNCKQVLPSTYKAQRFDQPLEASAWLKNFKITNQRFLNEIKTKQKYVWNKRESTEEGRPLGEVIDQGLIRIRNATDVVGVVFKELKQQCQQGAFKLLVAVDGVNGLWGRTAVRKPDKTNADSEELALLHNLRKMVANDWTGGAIVTTVTQTGAPYTARRMYMPYDLLGKEGFEAFAPFVPIQVFGYSDREFEGCYQYYLENKWLQHEKAGTTEGRLELRFLSGRNPGLFERISASF</sequence>
<dbReference type="InterPro" id="IPR008092">
    <property type="entry name" value="Ribosomal_mS29_met"/>
</dbReference>
<evidence type="ECO:0000313" key="9">
    <source>
        <dbReference type="RefSeq" id="XP_020653094.2"/>
    </source>
</evidence>
<evidence type="ECO:0000256" key="1">
    <source>
        <dbReference type="ARBA" id="ARBA00004173"/>
    </source>
</evidence>
<evidence type="ECO:0000256" key="6">
    <source>
        <dbReference type="ARBA" id="ARBA00023274"/>
    </source>
</evidence>
<keyword evidence="8" id="KW-1185">Reference proteome</keyword>
<dbReference type="PRINTS" id="PR01716">
    <property type="entry name" value="DEATHASSOCP3"/>
</dbReference>
<keyword evidence="5" id="KW-0496">Mitochondrion</keyword>
<evidence type="ECO:0000313" key="8">
    <source>
        <dbReference type="Proteomes" id="UP001652642"/>
    </source>
</evidence>
<dbReference type="CTD" id="7818"/>
<keyword evidence="4" id="KW-0689">Ribosomal protein</keyword>
<dbReference type="RefSeq" id="XP_020653094.2">
    <property type="nucleotide sequence ID" value="XM_020797435.2"/>
</dbReference>